<evidence type="ECO:0000313" key="2">
    <source>
        <dbReference type="Proteomes" id="UP000053558"/>
    </source>
</evidence>
<comment type="caution">
    <text evidence="1">The sequence shown here is derived from an EMBL/GenBank/DDBJ whole genome shotgun (WGS) entry which is preliminary data.</text>
</comment>
<accession>A0A5M3MVD1</accession>
<dbReference type="OrthoDB" id="3344950at2759"/>
<sequence>MRNSRKPLGFTATAEIANLNEPHKPHENAIKAFNDVLDKIKEDVITSRHRWNKHEPKMWSRAGHLTDAQLTSFTIEEHLVEIRSGYVSYGTIIFGKIKLPAVNDELGEGFLHVRIHDPGEEQVLFHSIHHIEGKRDEDGHPHLWRAIMTADTPLEFFEQ</sequence>
<protein>
    <submittedName>
        <fullName evidence="1">Uncharacterized protein</fullName>
    </submittedName>
</protein>
<organism evidence="1 2">
    <name type="scientific">Coniophora puteana (strain RWD-64-598)</name>
    <name type="common">Brown rot fungus</name>
    <dbReference type="NCBI Taxonomy" id="741705"/>
    <lineage>
        <taxon>Eukaryota</taxon>
        <taxon>Fungi</taxon>
        <taxon>Dikarya</taxon>
        <taxon>Basidiomycota</taxon>
        <taxon>Agaricomycotina</taxon>
        <taxon>Agaricomycetes</taxon>
        <taxon>Agaricomycetidae</taxon>
        <taxon>Boletales</taxon>
        <taxon>Coniophorineae</taxon>
        <taxon>Coniophoraceae</taxon>
        <taxon>Coniophora</taxon>
    </lineage>
</organism>
<dbReference type="AlphaFoldDB" id="A0A5M3MVD1"/>
<dbReference type="RefSeq" id="XP_007766977.1">
    <property type="nucleotide sequence ID" value="XM_007768787.1"/>
</dbReference>
<dbReference type="GeneID" id="19202959"/>
<keyword evidence="2" id="KW-1185">Reference proteome</keyword>
<reference evidence="2" key="1">
    <citation type="journal article" date="2012" name="Science">
        <title>The Paleozoic origin of enzymatic lignin decomposition reconstructed from 31 fungal genomes.</title>
        <authorList>
            <person name="Floudas D."/>
            <person name="Binder M."/>
            <person name="Riley R."/>
            <person name="Barry K."/>
            <person name="Blanchette R.A."/>
            <person name="Henrissat B."/>
            <person name="Martinez A.T."/>
            <person name="Otillar R."/>
            <person name="Spatafora J.W."/>
            <person name="Yadav J.S."/>
            <person name="Aerts A."/>
            <person name="Benoit I."/>
            <person name="Boyd A."/>
            <person name="Carlson A."/>
            <person name="Copeland A."/>
            <person name="Coutinho P.M."/>
            <person name="de Vries R.P."/>
            <person name="Ferreira P."/>
            <person name="Findley K."/>
            <person name="Foster B."/>
            <person name="Gaskell J."/>
            <person name="Glotzer D."/>
            <person name="Gorecki P."/>
            <person name="Heitman J."/>
            <person name="Hesse C."/>
            <person name="Hori C."/>
            <person name="Igarashi K."/>
            <person name="Jurgens J.A."/>
            <person name="Kallen N."/>
            <person name="Kersten P."/>
            <person name="Kohler A."/>
            <person name="Kuees U."/>
            <person name="Kumar T.K.A."/>
            <person name="Kuo A."/>
            <person name="LaButti K."/>
            <person name="Larrondo L.F."/>
            <person name="Lindquist E."/>
            <person name="Ling A."/>
            <person name="Lombard V."/>
            <person name="Lucas S."/>
            <person name="Lundell T."/>
            <person name="Martin R."/>
            <person name="McLaughlin D.J."/>
            <person name="Morgenstern I."/>
            <person name="Morin E."/>
            <person name="Murat C."/>
            <person name="Nagy L.G."/>
            <person name="Nolan M."/>
            <person name="Ohm R.A."/>
            <person name="Patyshakuliyeva A."/>
            <person name="Rokas A."/>
            <person name="Ruiz-Duenas F.J."/>
            <person name="Sabat G."/>
            <person name="Salamov A."/>
            <person name="Samejima M."/>
            <person name="Schmutz J."/>
            <person name="Slot J.C."/>
            <person name="St John F."/>
            <person name="Stenlid J."/>
            <person name="Sun H."/>
            <person name="Sun S."/>
            <person name="Syed K."/>
            <person name="Tsang A."/>
            <person name="Wiebenga A."/>
            <person name="Young D."/>
            <person name="Pisabarro A."/>
            <person name="Eastwood D.C."/>
            <person name="Martin F."/>
            <person name="Cullen D."/>
            <person name="Grigoriev I.V."/>
            <person name="Hibbett D.S."/>
        </authorList>
    </citation>
    <scope>NUCLEOTIDE SEQUENCE [LARGE SCALE GENOMIC DNA]</scope>
    <source>
        <strain evidence="2">RWD-64-598 SS2</strain>
    </source>
</reference>
<dbReference type="OMA" id="HEPEYFA"/>
<name>A0A5M3MVD1_CONPW</name>
<dbReference type="Proteomes" id="UP000053558">
    <property type="component" value="Unassembled WGS sequence"/>
</dbReference>
<dbReference type="KEGG" id="cput:CONPUDRAFT_152173"/>
<evidence type="ECO:0000313" key="1">
    <source>
        <dbReference type="EMBL" id="EIW83132.1"/>
    </source>
</evidence>
<dbReference type="EMBL" id="JH711576">
    <property type="protein sequence ID" value="EIW83132.1"/>
    <property type="molecule type" value="Genomic_DNA"/>
</dbReference>
<gene>
    <name evidence="1" type="ORF">CONPUDRAFT_152173</name>
</gene>
<proteinExistence type="predicted"/>